<gene>
    <name evidence="1" type="ORF">FRX31_025084</name>
</gene>
<accession>A0A7J6VJP1</accession>
<dbReference type="EMBL" id="JABWDY010030839">
    <property type="protein sequence ID" value="KAF5185329.1"/>
    <property type="molecule type" value="Genomic_DNA"/>
</dbReference>
<dbReference type="PANTHER" id="PTHR34663:SF9">
    <property type="entry name" value="OS06G0637400 PROTEIN"/>
    <property type="match status" value="1"/>
</dbReference>
<name>A0A7J6VJP1_THATH</name>
<keyword evidence="2" id="KW-1185">Reference proteome</keyword>
<dbReference type="InterPro" id="IPR044700">
    <property type="entry name" value="PIP2/PIPL1"/>
</dbReference>
<dbReference type="OrthoDB" id="1936010at2759"/>
<dbReference type="PANTHER" id="PTHR34663">
    <property type="entry name" value="OS06G0637400 PROTEIN"/>
    <property type="match status" value="1"/>
</dbReference>
<dbReference type="GO" id="GO:0050793">
    <property type="term" value="P:regulation of developmental process"/>
    <property type="evidence" value="ECO:0007669"/>
    <property type="project" value="InterPro"/>
</dbReference>
<organism evidence="1 2">
    <name type="scientific">Thalictrum thalictroides</name>
    <name type="common">Rue-anemone</name>
    <name type="synonym">Anemone thalictroides</name>
    <dbReference type="NCBI Taxonomy" id="46969"/>
    <lineage>
        <taxon>Eukaryota</taxon>
        <taxon>Viridiplantae</taxon>
        <taxon>Streptophyta</taxon>
        <taxon>Embryophyta</taxon>
        <taxon>Tracheophyta</taxon>
        <taxon>Spermatophyta</taxon>
        <taxon>Magnoliopsida</taxon>
        <taxon>Ranunculales</taxon>
        <taxon>Ranunculaceae</taxon>
        <taxon>Thalictroideae</taxon>
        <taxon>Thalictrum</taxon>
    </lineage>
</organism>
<proteinExistence type="predicted"/>
<evidence type="ECO:0000313" key="1">
    <source>
        <dbReference type="EMBL" id="KAF5185329.1"/>
    </source>
</evidence>
<dbReference type="GO" id="GO:0045087">
    <property type="term" value="P:innate immune response"/>
    <property type="evidence" value="ECO:0007669"/>
    <property type="project" value="InterPro"/>
</dbReference>
<feature type="non-terminal residue" evidence="1">
    <location>
        <position position="1"/>
    </location>
</feature>
<evidence type="ECO:0000313" key="2">
    <source>
        <dbReference type="Proteomes" id="UP000554482"/>
    </source>
</evidence>
<sequence>SIQAARPLNVGEDDAYNFSKEYLRLGSMKMSGPSLGGKGHRLYVIHGIGGMKNSGPSPGVGHSFITGDHQ</sequence>
<dbReference type="Proteomes" id="UP000554482">
    <property type="component" value="Unassembled WGS sequence"/>
</dbReference>
<dbReference type="AlphaFoldDB" id="A0A7J6VJP1"/>
<comment type="caution">
    <text evidence="1">The sequence shown here is derived from an EMBL/GenBank/DDBJ whole genome shotgun (WGS) entry which is preliminary data.</text>
</comment>
<reference evidence="1 2" key="1">
    <citation type="submission" date="2020-06" db="EMBL/GenBank/DDBJ databases">
        <title>Transcriptomic and genomic resources for Thalictrum thalictroides and T. hernandezii: Facilitating candidate gene discovery in an emerging model plant lineage.</title>
        <authorList>
            <person name="Arias T."/>
            <person name="Riano-Pachon D.M."/>
            <person name="Di Stilio V.S."/>
        </authorList>
    </citation>
    <scope>NUCLEOTIDE SEQUENCE [LARGE SCALE GENOMIC DNA]</scope>
    <source>
        <strain evidence="2">cv. WT478/WT964</strain>
        <tissue evidence="1">Leaves</tissue>
    </source>
</reference>
<protein>
    <submittedName>
        <fullName evidence="1">Uncharacterized protein</fullName>
    </submittedName>
</protein>